<evidence type="ECO:0000256" key="3">
    <source>
        <dbReference type="ARBA" id="ARBA00046185"/>
    </source>
</evidence>
<dbReference type="Gene3D" id="3.30.9.10">
    <property type="entry name" value="D-Amino Acid Oxidase, subunit A, domain 2"/>
    <property type="match status" value="1"/>
</dbReference>
<dbReference type="AlphaFoldDB" id="A0AAF3E978"/>
<dbReference type="PANTHER" id="PTHR13847">
    <property type="entry name" value="SARCOSINE DEHYDROGENASE-RELATED"/>
    <property type="match status" value="1"/>
</dbReference>
<accession>A0AAF3E978</accession>
<reference evidence="6" key="1">
    <citation type="submission" date="2024-02" db="UniProtKB">
        <authorList>
            <consortium name="WormBaseParasite"/>
        </authorList>
    </citation>
    <scope>IDENTIFICATION</scope>
</reference>
<feature type="domain" description="FAD dependent oxidoreductase" evidence="4">
    <location>
        <begin position="102"/>
        <end position="499"/>
    </location>
</feature>
<dbReference type="Pfam" id="PF01266">
    <property type="entry name" value="DAO"/>
    <property type="match status" value="1"/>
</dbReference>
<evidence type="ECO:0000256" key="2">
    <source>
        <dbReference type="ARBA" id="ARBA00039785"/>
    </source>
</evidence>
<comment type="function">
    <text evidence="3">Required for the assembly of the mitochondrial membrane respiratory chain NADH dehydrogenase (Complex I). Involved in mid-late stages of complex I assembly.</text>
</comment>
<dbReference type="InterPro" id="IPR036188">
    <property type="entry name" value="FAD/NAD-bd_sf"/>
</dbReference>
<organism evidence="5 6">
    <name type="scientific">Mesorhabditis belari</name>
    <dbReference type="NCBI Taxonomy" id="2138241"/>
    <lineage>
        <taxon>Eukaryota</taxon>
        <taxon>Metazoa</taxon>
        <taxon>Ecdysozoa</taxon>
        <taxon>Nematoda</taxon>
        <taxon>Chromadorea</taxon>
        <taxon>Rhabditida</taxon>
        <taxon>Rhabditina</taxon>
        <taxon>Rhabditomorpha</taxon>
        <taxon>Rhabditoidea</taxon>
        <taxon>Rhabditidae</taxon>
        <taxon>Mesorhabditinae</taxon>
        <taxon>Mesorhabditis</taxon>
    </lineage>
</organism>
<protein>
    <recommendedName>
        <fullName evidence="2">FAD-dependent oxidoreductase domain-containing protein 1</fullName>
    </recommendedName>
</protein>
<dbReference type="Proteomes" id="UP000887575">
    <property type="component" value="Unassembled WGS sequence"/>
</dbReference>
<name>A0AAF3E978_9BILA</name>
<sequence length="530" mass="60396">MQKSATQREFRILSSLTSSIAGTSRTLHSSKLNFWQGYENERHYEPGEEPLKRTWHGLSYDFRRWARRYQEARKDAWQRRHPIQHMKPAVMDHELLPYRAEILIIGGGLTGSSVAYWIKQRFRDEDFRVVVLENNDKFQQSSTMLSVGGISPQHSLAENIEMSLFTAEFLRHAGEHLRILDSDPPDIHFYPCGYLHLAYNEEHAEQMRNNWRLQIEKGARVALLTRPQLEERYPGVVFDGVVLGSIENEGVFDTWQLLSALREKNITLGVQYVKAEVESFQFIADRILPEIHAFEEGSAADELALQTRKVVGVHARPQMTDASARPIRCYMAINAAGPWAGEVAKKMGAGTGPGVLSVPVPIQARKRSVFVVHASEAPTELPMMVLPSGVWLRQDRPGHTFLVGKHMTNEEDELIDHSNLEVDYNIFYDKIWPELVKLIPSFKEAVIKSAWAGYESVNTFDGVPVIGEHPLHKNVYMVGGLGHRNAQHALAVGRAFAERLFDGAYVNINLRGWDMRRVVKNEPLRESMWP</sequence>
<dbReference type="GO" id="GO:0016491">
    <property type="term" value="F:oxidoreductase activity"/>
    <property type="evidence" value="ECO:0007669"/>
    <property type="project" value="UniProtKB-KW"/>
</dbReference>
<proteinExistence type="predicted"/>
<keyword evidence="5" id="KW-1185">Reference proteome</keyword>
<dbReference type="InterPro" id="IPR006076">
    <property type="entry name" value="FAD-dep_OxRdtase"/>
</dbReference>
<dbReference type="PANTHER" id="PTHR13847:SF287">
    <property type="entry name" value="FAD-DEPENDENT OXIDOREDUCTASE DOMAIN-CONTAINING PROTEIN 1"/>
    <property type="match status" value="1"/>
</dbReference>
<dbReference type="Gene3D" id="3.50.50.60">
    <property type="entry name" value="FAD/NAD(P)-binding domain"/>
    <property type="match status" value="1"/>
</dbReference>
<dbReference type="GO" id="GO:0032981">
    <property type="term" value="P:mitochondrial respiratory chain complex I assembly"/>
    <property type="evidence" value="ECO:0007669"/>
    <property type="project" value="TreeGrafter"/>
</dbReference>
<keyword evidence="1" id="KW-0560">Oxidoreductase</keyword>
<evidence type="ECO:0000313" key="5">
    <source>
        <dbReference type="Proteomes" id="UP000887575"/>
    </source>
</evidence>
<evidence type="ECO:0000256" key="1">
    <source>
        <dbReference type="ARBA" id="ARBA00023002"/>
    </source>
</evidence>
<dbReference type="WBParaSite" id="MBELARI_LOCUS10461">
    <property type="protein sequence ID" value="MBELARI_LOCUS10461"/>
    <property type="gene ID" value="MBELARI_LOCUS10461"/>
</dbReference>
<evidence type="ECO:0000313" key="6">
    <source>
        <dbReference type="WBParaSite" id="MBELARI_LOCUS10461"/>
    </source>
</evidence>
<dbReference type="GO" id="GO:0005739">
    <property type="term" value="C:mitochondrion"/>
    <property type="evidence" value="ECO:0007669"/>
    <property type="project" value="GOC"/>
</dbReference>
<dbReference type="SUPFAM" id="SSF51905">
    <property type="entry name" value="FAD/NAD(P)-binding domain"/>
    <property type="match status" value="1"/>
</dbReference>
<evidence type="ECO:0000259" key="4">
    <source>
        <dbReference type="Pfam" id="PF01266"/>
    </source>
</evidence>